<dbReference type="PANTHER" id="PTHR11946">
    <property type="entry name" value="VALYL-TRNA SYNTHETASES"/>
    <property type="match status" value="1"/>
</dbReference>
<sequence length="746" mass="86098">MPMPSRYDHKNIEARIYKMWEEGGYFEADRDPAKKPYTIVLPPPNASGKMHMGNVLMIAIEDILIRWKRMQGYSALWLPGTDHAGFETQTTFERELKKEGKSRFDFDRNTLYQKIWDFVQKNRYLIEDQIRQMGASVDWSRYIFTLDPKSLAIVESTFEKMHKDGLIYRDDYVVNYSFKWGTTFSDAEVVFVEKTDPLYYIKYGPLTVATVRPETKWGDTALAVNPNDVRYKDYIGKEIAFTDPLGEHKLNVIADNYVDPEFGTGVLKVTPAHDKNDYELGLRHRLEVKSVIGLDGKMNDNAGKYKGVKIAEARAEAIKDLAAAGLIEKVDGNYTHTVPVDYRSNDYIEMLPVPNWFIKVADLKKKALEAVQTGELTIYPKWRELTYTRWVENMHDWAISRQVVWGIRIPAWYSAKENPELEVAFINSTGVYNFGKIRDFNLVEVQKGLQRVIAPKNAKYVISEKCPGDDYLQETDTFDTWFSSGQWPLITLGYPDSADFNYFYPTNVLETGWEIVTRWVSRMVMFGMYATGKSPFKDVYLHGMVRAIDGKKMSKSLGNNIDPDEYLEKYGADALRMGLIFGTANGKDFAFPHDKVLAYRNFANKIWNMARFFLLEVEKLKETEGKEPEQYTPEVYSTLGVTDKELVDGLDVLIKTVNANLEKYRFADAADSIYHFMWNALASSYIEGVKEREDKDIALGVFHHVFLNCLKLLHPFMPFITEEIWNNMPKTTNEPLIISAWLGRYV</sequence>
<dbReference type="Gene3D" id="3.40.50.620">
    <property type="entry name" value="HUPs"/>
    <property type="match status" value="2"/>
</dbReference>
<name>A0A351JTX4_UNCKA</name>
<dbReference type="EC" id="6.1.1.9" evidence="1 9"/>
<dbReference type="Pfam" id="PF00133">
    <property type="entry name" value="tRNA-synt_1"/>
    <property type="match status" value="1"/>
</dbReference>
<dbReference type="Gene3D" id="3.90.740.10">
    <property type="entry name" value="Valyl/Leucyl/Isoleucyl-tRNA synthetase, editing domain"/>
    <property type="match status" value="1"/>
</dbReference>
<protein>
    <recommendedName>
        <fullName evidence="1 9">Valine--tRNA ligase</fullName>
        <ecNumber evidence="1 9">6.1.1.9</ecNumber>
    </recommendedName>
</protein>
<comment type="similarity">
    <text evidence="10">Belongs to the class-I aminoacyl-tRNA synthetase family.</text>
</comment>
<evidence type="ECO:0000313" key="14">
    <source>
        <dbReference type="Proteomes" id="UP000264072"/>
    </source>
</evidence>
<dbReference type="NCBIfam" id="NF004349">
    <property type="entry name" value="PRK05729.1"/>
    <property type="match status" value="1"/>
</dbReference>
<evidence type="ECO:0000259" key="12">
    <source>
        <dbReference type="Pfam" id="PF08264"/>
    </source>
</evidence>
<dbReference type="InterPro" id="IPR002300">
    <property type="entry name" value="aa-tRNA-synth_Ia"/>
</dbReference>
<comment type="caution">
    <text evidence="13">The sequence shown here is derived from an EMBL/GenBank/DDBJ whole genome shotgun (WGS) entry which is preliminary data.</text>
</comment>
<feature type="domain" description="Methionyl/Valyl/Leucyl/Isoleucyl-tRNA synthetase anticodon-binding" evidence="12">
    <location>
        <begin position="643"/>
        <end position="729"/>
    </location>
</feature>
<dbReference type="PANTHER" id="PTHR11946:SF93">
    <property type="entry name" value="VALINE--TRNA LIGASE, CHLOROPLASTIC_MITOCHONDRIAL 2"/>
    <property type="match status" value="1"/>
</dbReference>
<dbReference type="GO" id="GO:0005829">
    <property type="term" value="C:cytosol"/>
    <property type="evidence" value="ECO:0007669"/>
    <property type="project" value="TreeGrafter"/>
</dbReference>
<feature type="domain" description="Aminoacyl-tRNA synthetase class Ia" evidence="11">
    <location>
        <begin position="16"/>
        <end position="590"/>
    </location>
</feature>
<evidence type="ECO:0000256" key="10">
    <source>
        <dbReference type="RuleBase" id="RU363035"/>
    </source>
</evidence>
<gene>
    <name evidence="13" type="ORF">DCY43_03310</name>
</gene>
<dbReference type="GO" id="GO:0004832">
    <property type="term" value="F:valine-tRNA ligase activity"/>
    <property type="evidence" value="ECO:0007669"/>
    <property type="project" value="UniProtKB-UniRule"/>
</dbReference>
<dbReference type="InterPro" id="IPR001412">
    <property type="entry name" value="aa-tRNA-synth_I_CS"/>
</dbReference>
<keyword evidence="2" id="KW-0963">Cytoplasm</keyword>
<evidence type="ECO:0000256" key="1">
    <source>
        <dbReference type="ARBA" id="ARBA00013169"/>
    </source>
</evidence>
<keyword evidence="6 10" id="KW-0648">Protein biosynthesis</keyword>
<evidence type="ECO:0000259" key="11">
    <source>
        <dbReference type="Pfam" id="PF00133"/>
    </source>
</evidence>
<evidence type="ECO:0000256" key="6">
    <source>
        <dbReference type="ARBA" id="ARBA00022917"/>
    </source>
</evidence>
<dbReference type="InterPro" id="IPR014729">
    <property type="entry name" value="Rossmann-like_a/b/a_fold"/>
</dbReference>
<dbReference type="CDD" id="cd07962">
    <property type="entry name" value="Anticodon_Ia_Val"/>
    <property type="match status" value="1"/>
</dbReference>
<dbReference type="GO" id="GO:0005524">
    <property type="term" value="F:ATP binding"/>
    <property type="evidence" value="ECO:0007669"/>
    <property type="project" value="UniProtKB-KW"/>
</dbReference>
<dbReference type="PRINTS" id="PR00986">
    <property type="entry name" value="TRNASYNTHVAL"/>
</dbReference>
<dbReference type="Pfam" id="PF08264">
    <property type="entry name" value="Anticodon_1"/>
    <property type="match status" value="1"/>
</dbReference>
<dbReference type="Proteomes" id="UP000264072">
    <property type="component" value="Unassembled WGS sequence"/>
</dbReference>
<dbReference type="NCBIfam" id="TIGR00422">
    <property type="entry name" value="valS"/>
    <property type="match status" value="1"/>
</dbReference>
<dbReference type="GO" id="GO:0006438">
    <property type="term" value="P:valyl-tRNA aminoacylation"/>
    <property type="evidence" value="ECO:0007669"/>
    <property type="project" value="UniProtKB-UniRule"/>
</dbReference>
<dbReference type="InterPro" id="IPR033705">
    <property type="entry name" value="Anticodon_Ia_Val"/>
</dbReference>
<evidence type="ECO:0000256" key="2">
    <source>
        <dbReference type="ARBA" id="ARBA00022490"/>
    </source>
</evidence>
<dbReference type="InterPro" id="IPR013155">
    <property type="entry name" value="M/V/L/I-tRNA-synth_anticd-bd"/>
</dbReference>
<dbReference type="Gene3D" id="1.10.730.10">
    <property type="entry name" value="Isoleucyl-tRNA Synthetase, Domain 1"/>
    <property type="match status" value="1"/>
</dbReference>
<dbReference type="SUPFAM" id="SSF47323">
    <property type="entry name" value="Anticodon-binding domain of a subclass of class I aminoacyl-tRNA synthetases"/>
    <property type="match status" value="1"/>
</dbReference>
<dbReference type="GO" id="GO:0002161">
    <property type="term" value="F:aminoacyl-tRNA deacylase activity"/>
    <property type="evidence" value="ECO:0007669"/>
    <property type="project" value="InterPro"/>
</dbReference>
<organism evidence="13 14">
    <name type="scientific">candidate division WWE3 bacterium</name>
    <dbReference type="NCBI Taxonomy" id="2053526"/>
    <lineage>
        <taxon>Bacteria</taxon>
        <taxon>Katanobacteria</taxon>
    </lineage>
</organism>
<evidence type="ECO:0000256" key="7">
    <source>
        <dbReference type="ARBA" id="ARBA00023146"/>
    </source>
</evidence>
<dbReference type="Gene3D" id="2.170.220.10">
    <property type="match status" value="1"/>
</dbReference>
<dbReference type="InterPro" id="IPR002303">
    <property type="entry name" value="Valyl-tRNA_ligase"/>
</dbReference>
<accession>A0A351JTX4</accession>
<evidence type="ECO:0000256" key="8">
    <source>
        <dbReference type="ARBA" id="ARBA00047552"/>
    </source>
</evidence>
<dbReference type="EMBL" id="DNHX01000031">
    <property type="protein sequence ID" value="HAZ29744.1"/>
    <property type="molecule type" value="Genomic_DNA"/>
</dbReference>
<keyword evidence="4 10" id="KW-0547">Nucleotide-binding</keyword>
<evidence type="ECO:0000256" key="4">
    <source>
        <dbReference type="ARBA" id="ARBA00022741"/>
    </source>
</evidence>
<dbReference type="PROSITE" id="PS00178">
    <property type="entry name" value="AA_TRNA_LIGASE_I"/>
    <property type="match status" value="1"/>
</dbReference>
<dbReference type="InterPro" id="IPR009008">
    <property type="entry name" value="Val/Leu/Ile-tRNA-synth_edit"/>
</dbReference>
<evidence type="ECO:0000313" key="13">
    <source>
        <dbReference type="EMBL" id="HAZ29744.1"/>
    </source>
</evidence>
<dbReference type="SUPFAM" id="SSF52374">
    <property type="entry name" value="Nucleotidylyl transferase"/>
    <property type="match status" value="1"/>
</dbReference>
<dbReference type="InterPro" id="IPR009080">
    <property type="entry name" value="tRNAsynth_Ia_anticodon-bd"/>
</dbReference>
<keyword evidence="7 10" id="KW-0030">Aminoacyl-tRNA synthetase</keyword>
<keyword evidence="5 10" id="KW-0067">ATP-binding</keyword>
<evidence type="ECO:0000256" key="3">
    <source>
        <dbReference type="ARBA" id="ARBA00022598"/>
    </source>
</evidence>
<dbReference type="SUPFAM" id="SSF50677">
    <property type="entry name" value="ValRS/IleRS/LeuRS editing domain"/>
    <property type="match status" value="1"/>
</dbReference>
<comment type="catalytic activity">
    <reaction evidence="8">
        <text>tRNA(Val) + L-valine + ATP = L-valyl-tRNA(Val) + AMP + diphosphate</text>
        <dbReference type="Rhea" id="RHEA:10704"/>
        <dbReference type="Rhea" id="RHEA-COMP:9672"/>
        <dbReference type="Rhea" id="RHEA-COMP:9708"/>
        <dbReference type="ChEBI" id="CHEBI:30616"/>
        <dbReference type="ChEBI" id="CHEBI:33019"/>
        <dbReference type="ChEBI" id="CHEBI:57762"/>
        <dbReference type="ChEBI" id="CHEBI:78442"/>
        <dbReference type="ChEBI" id="CHEBI:78537"/>
        <dbReference type="ChEBI" id="CHEBI:456215"/>
        <dbReference type="EC" id="6.1.1.9"/>
    </reaction>
</comment>
<keyword evidence="3 10" id="KW-0436">Ligase</keyword>
<dbReference type="AlphaFoldDB" id="A0A351JTX4"/>
<evidence type="ECO:0000256" key="9">
    <source>
        <dbReference type="NCBIfam" id="TIGR00422"/>
    </source>
</evidence>
<proteinExistence type="inferred from homology"/>
<evidence type="ECO:0000256" key="5">
    <source>
        <dbReference type="ARBA" id="ARBA00022840"/>
    </source>
</evidence>
<reference evidence="13 14" key="1">
    <citation type="journal article" date="2018" name="Nat. Biotechnol.">
        <title>A standardized bacterial taxonomy based on genome phylogeny substantially revises the tree of life.</title>
        <authorList>
            <person name="Parks D.H."/>
            <person name="Chuvochina M."/>
            <person name="Waite D.W."/>
            <person name="Rinke C."/>
            <person name="Skarshewski A."/>
            <person name="Chaumeil P.A."/>
            <person name="Hugenholtz P."/>
        </authorList>
    </citation>
    <scope>NUCLEOTIDE SEQUENCE [LARGE SCALE GENOMIC DNA]</scope>
    <source>
        <strain evidence="13">UBA10185</strain>
    </source>
</reference>